<reference evidence="2 3" key="1">
    <citation type="submission" date="2014-07" db="EMBL/GenBank/DDBJ databases">
        <title>Draft Genome Sequence of Gephyronic Acid Producer, Cystobacter violaceus Strain Cb vi76.</title>
        <authorList>
            <person name="Stevens D.C."/>
            <person name="Young J."/>
            <person name="Carmichael R."/>
            <person name="Tan J."/>
            <person name="Taylor R.E."/>
        </authorList>
    </citation>
    <scope>NUCLEOTIDE SEQUENCE [LARGE SCALE GENOMIC DNA]</scope>
    <source>
        <strain evidence="2 3">Cb vi76</strain>
    </source>
</reference>
<gene>
    <name evidence="2" type="ORF">Q664_41405</name>
</gene>
<dbReference type="RefSeq" id="WP_043408728.1">
    <property type="nucleotide sequence ID" value="NZ_JPMI01000291.1"/>
</dbReference>
<keyword evidence="1" id="KW-0812">Transmembrane</keyword>
<proteinExistence type="predicted"/>
<keyword evidence="1" id="KW-1133">Transmembrane helix</keyword>
<organism evidence="2 3">
    <name type="scientific">Archangium violaceum Cb vi76</name>
    <dbReference type="NCBI Taxonomy" id="1406225"/>
    <lineage>
        <taxon>Bacteria</taxon>
        <taxon>Pseudomonadati</taxon>
        <taxon>Myxococcota</taxon>
        <taxon>Myxococcia</taxon>
        <taxon>Myxococcales</taxon>
        <taxon>Cystobacterineae</taxon>
        <taxon>Archangiaceae</taxon>
        <taxon>Archangium</taxon>
    </lineage>
</organism>
<name>A0A084SJ40_9BACT</name>
<comment type="caution">
    <text evidence="2">The sequence shown here is derived from an EMBL/GenBank/DDBJ whole genome shotgun (WGS) entry which is preliminary data.</text>
</comment>
<accession>A0A084SJ40</accession>
<evidence type="ECO:0000313" key="2">
    <source>
        <dbReference type="EMBL" id="KFA88475.1"/>
    </source>
</evidence>
<feature type="transmembrane region" description="Helical" evidence="1">
    <location>
        <begin position="143"/>
        <end position="160"/>
    </location>
</feature>
<dbReference type="Proteomes" id="UP000028547">
    <property type="component" value="Unassembled WGS sequence"/>
</dbReference>
<evidence type="ECO:0000313" key="3">
    <source>
        <dbReference type="Proteomes" id="UP000028547"/>
    </source>
</evidence>
<dbReference type="EMBL" id="JPMI01000291">
    <property type="protein sequence ID" value="KFA88475.1"/>
    <property type="molecule type" value="Genomic_DNA"/>
</dbReference>
<sequence length="291" mass="32109">MMSGLVLLWLAALPCENATSELQQLTELARGEPAAMAAHLDALEQRWELPLRAPGDETSAARAETAARRIQAACAPPEVTPIAPAPRTTDAARLQEILSRPEFAQARQRQGDVLQRLMRELRAFLEELLMTREAQGFATSTRTVVLGLGFAAVLFAVLRLRHWRRAPVRREADGQTGPAALELDSPGEHLTRARAALRTRPREAIREGLLALLSSLEAKRLARPDRVKTNRELVGELPGRGASTQLTGEVERLMRWYDQAFYSLEPVPPEDAARFVDDVERLHQGLAGAVA</sequence>
<evidence type="ECO:0000256" key="1">
    <source>
        <dbReference type="SAM" id="Phobius"/>
    </source>
</evidence>
<dbReference type="AlphaFoldDB" id="A0A084SJ40"/>
<protein>
    <submittedName>
        <fullName evidence="2">Uncharacterized protein</fullName>
    </submittedName>
</protein>
<keyword evidence="1" id="KW-0472">Membrane</keyword>